<dbReference type="Pfam" id="PF19313">
    <property type="entry name" value="DUF5916"/>
    <property type="match status" value="1"/>
</dbReference>
<feature type="domain" description="Carbohydrate-binding" evidence="1">
    <location>
        <begin position="44"/>
        <end position="186"/>
    </location>
</feature>
<dbReference type="InterPro" id="IPR045670">
    <property type="entry name" value="DUF5916"/>
</dbReference>
<dbReference type="GO" id="GO:0004553">
    <property type="term" value="F:hydrolase activity, hydrolyzing O-glycosyl compounds"/>
    <property type="evidence" value="ECO:0007669"/>
    <property type="project" value="InterPro"/>
</dbReference>
<dbReference type="Gene3D" id="2.60.40.1190">
    <property type="match status" value="1"/>
</dbReference>
<dbReference type="GO" id="GO:0016052">
    <property type="term" value="P:carbohydrate catabolic process"/>
    <property type="evidence" value="ECO:0007669"/>
    <property type="project" value="InterPro"/>
</dbReference>
<evidence type="ECO:0000313" key="3">
    <source>
        <dbReference type="EMBL" id="SVB54794.1"/>
    </source>
</evidence>
<name>A0A382EXG4_9ZZZZ</name>
<dbReference type="GO" id="GO:0030246">
    <property type="term" value="F:carbohydrate binding"/>
    <property type="evidence" value="ECO:0007669"/>
    <property type="project" value="InterPro"/>
</dbReference>
<sequence length="336" mass="37802">MILALNKEKEMCHLIVMMVLILVSSLLADDKTLTLTKTNQSIAIDGFIDDTEWSGSSIADEFFEIMPGENVSPSVKTIIYITYDDEQLFVGYKAQDNPDDIRANISKRDEIYEDDMVGIMLDPQNTEVMAYSFSCNPFGNQADMQKVNQKENDSWDAVWSSAGRITESGFEVEMAIPFSSIRIPNVQDHHWRVSFWRVVPHADSRRVISWVPFDRDNPCELCQMGHLYGIENIRSRKPIEILPSAVGSYDSTLASDLGLGLKFPLGNSATAELTLNPDFSQVESDAARIDVNSSVALSYPETRPFFNEGMDLFSTGGRGWRPKVRSVYTRSINKPI</sequence>
<reference evidence="3" key="1">
    <citation type="submission" date="2018-05" db="EMBL/GenBank/DDBJ databases">
        <authorList>
            <person name="Lanie J.A."/>
            <person name="Ng W.-L."/>
            <person name="Kazmierczak K.M."/>
            <person name="Andrzejewski T.M."/>
            <person name="Davidsen T.M."/>
            <person name="Wayne K.J."/>
            <person name="Tettelin H."/>
            <person name="Glass J.I."/>
            <person name="Rusch D."/>
            <person name="Podicherti R."/>
            <person name="Tsui H.-C.T."/>
            <person name="Winkler M.E."/>
        </authorList>
    </citation>
    <scope>NUCLEOTIDE SEQUENCE</scope>
</reference>
<dbReference type="AlphaFoldDB" id="A0A382EXG4"/>
<gene>
    <name evidence="3" type="ORF">METZ01_LOCUS207648</name>
</gene>
<dbReference type="Pfam" id="PF06452">
    <property type="entry name" value="CBM9_1"/>
    <property type="match status" value="1"/>
</dbReference>
<protein>
    <submittedName>
        <fullName evidence="3">Uncharacterized protein</fullName>
    </submittedName>
</protein>
<dbReference type="InterPro" id="IPR010502">
    <property type="entry name" value="Carb-bd_dom_fam9"/>
</dbReference>
<feature type="non-terminal residue" evidence="3">
    <location>
        <position position="336"/>
    </location>
</feature>
<feature type="domain" description="DUF5916" evidence="2">
    <location>
        <begin position="253"/>
        <end position="317"/>
    </location>
</feature>
<proteinExistence type="predicted"/>
<organism evidence="3">
    <name type="scientific">marine metagenome</name>
    <dbReference type="NCBI Taxonomy" id="408172"/>
    <lineage>
        <taxon>unclassified sequences</taxon>
        <taxon>metagenomes</taxon>
        <taxon>ecological metagenomes</taxon>
    </lineage>
</organism>
<evidence type="ECO:0000259" key="2">
    <source>
        <dbReference type="Pfam" id="PF19313"/>
    </source>
</evidence>
<dbReference type="CDD" id="cd09618">
    <property type="entry name" value="CBM9_like_2"/>
    <property type="match status" value="1"/>
</dbReference>
<evidence type="ECO:0000259" key="1">
    <source>
        <dbReference type="Pfam" id="PF06452"/>
    </source>
</evidence>
<accession>A0A382EXG4</accession>
<dbReference type="SUPFAM" id="SSF49344">
    <property type="entry name" value="CBD9-like"/>
    <property type="match status" value="1"/>
</dbReference>
<dbReference type="EMBL" id="UINC01046582">
    <property type="protein sequence ID" value="SVB54794.1"/>
    <property type="molecule type" value="Genomic_DNA"/>
</dbReference>